<comment type="caution">
    <text evidence="17">The sequence shown here is derived from an EMBL/GenBank/DDBJ whole genome shotgun (WGS) entry which is preliminary data.</text>
</comment>
<evidence type="ECO:0000256" key="2">
    <source>
        <dbReference type="ARBA" id="ARBA00002632"/>
    </source>
</evidence>
<evidence type="ECO:0000256" key="15">
    <source>
        <dbReference type="RuleBase" id="RU004347"/>
    </source>
</evidence>
<evidence type="ECO:0000256" key="9">
    <source>
        <dbReference type="ARBA" id="ARBA00022777"/>
    </source>
</evidence>
<dbReference type="Pfam" id="PF01583">
    <property type="entry name" value="APS_kinase"/>
    <property type="match status" value="1"/>
</dbReference>
<dbReference type="NCBIfam" id="TIGR00455">
    <property type="entry name" value="apsK"/>
    <property type="match status" value="1"/>
</dbReference>
<evidence type="ECO:0000256" key="8">
    <source>
        <dbReference type="ARBA" id="ARBA00022741"/>
    </source>
</evidence>
<keyword evidence="14" id="KW-0597">Phosphoprotein</keyword>
<evidence type="ECO:0000256" key="3">
    <source>
        <dbReference type="ARBA" id="ARBA00004806"/>
    </source>
</evidence>
<reference evidence="17 18" key="1">
    <citation type="submission" date="2019-01" db="EMBL/GenBank/DDBJ databases">
        <title>Insights into ecological role of a new deltaproteobacterial order Candidatus Sinidesulfobacterales (Sva0485) by metagenomics and metatranscriptomics.</title>
        <authorList>
            <person name="Tan S."/>
            <person name="Liu J."/>
            <person name="Fang Y."/>
            <person name="Hedlund B."/>
            <person name="Lian Z.-H."/>
            <person name="Huang L.-Y."/>
            <person name="Li J.-T."/>
            <person name="Huang L.-N."/>
            <person name="Li W.-J."/>
            <person name="Jiang H.-C."/>
            <person name="Dong H.-L."/>
            <person name="Shu W.-S."/>
        </authorList>
    </citation>
    <scope>NUCLEOTIDE SEQUENCE [LARGE SCALE GENOMIC DNA]</scope>
    <source>
        <strain evidence="17">AP4</strain>
    </source>
</reference>
<evidence type="ECO:0000256" key="12">
    <source>
        <dbReference type="ARBA" id="ARBA00031393"/>
    </source>
</evidence>
<dbReference type="InterPro" id="IPR059117">
    <property type="entry name" value="APS_kinase_dom"/>
</dbReference>
<dbReference type="CDD" id="cd02027">
    <property type="entry name" value="APSK"/>
    <property type="match status" value="1"/>
</dbReference>
<sequence>MKAENHSSPCIVWHEHKIKRSDREKLKNQKGCVLWLTGLSGCGKSTIANLLEERLNEKGYHTYLLDGDNIRHGLSRGLGFSEEDRLENIKRVAEAAKLFVDAGIIVIASFISPLKKHRQTAKEIIGSGDFVEIFIDTPFHECVNRDAKGWYKMALNGEIESYTGVDSPYEKPEKPDVHIKTDGINAEEGVGRIIEILSATNKL</sequence>
<evidence type="ECO:0000256" key="14">
    <source>
        <dbReference type="HAMAP-Rule" id="MF_00065"/>
    </source>
</evidence>
<evidence type="ECO:0000259" key="16">
    <source>
        <dbReference type="Pfam" id="PF01583"/>
    </source>
</evidence>
<organism evidence="17 18">
    <name type="scientific">Candidatus Acidulodesulfobacterium acidiphilum</name>
    <dbReference type="NCBI Taxonomy" id="2597224"/>
    <lineage>
        <taxon>Bacteria</taxon>
        <taxon>Deltaproteobacteria</taxon>
        <taxon>Candidatus Acidulodesulfobacterales</taxon>
        <taxon>Candidatus Acidulodesulfobacterium</taxon>
    </lineage>
</organism>
<dbReference type="PANTHER" id="PTHR11055">
    <property type="entry name" value="BIFUNCTIONAL 3'-PHOSPHOADENOSINE 5'-PHOSPHOSULFATE SYNTHASE"/>
    <property type="match status" value="1"/>
</dbReference>
<comment type="pathway">
    <text evidence="3 14 15">Sulfur metabolism; hydrogen sulfide biosynthesis; sulfite from sulfate: step 2/3.</text>
</comment>
<comment type="catalytic activity">
    <reaction evidence="1 14 15">
        <text>adenosine 5'-phosphosulfate + ATP = 3'-phosphoadenylyl sulfate + ADP + H(+)</text>
        <dbReference type="Rhea" id="RHEA:24152"/>
        <dbReference type="ChEBI" id="CHEBI:15378"/>
        <dbReference type="ChEBI" id="CHEBI:30616"/>
        <dbReference type="ChEBI" id="CHEBI:58243"/>
        <dbReference type="ChEBI" id="CHEBI:58339"/>
        <dbReference type="ChEBI" id="CHEBI:456216"/>
        <dbReference type="EC" id="2.7.1.25"/>
    </reaction>
</comment>
<evidence type="ECO:0000256" key="13">
    <source>
        <dbReference type="ARBA" id="ARBA00031464"/>
    </source>
</evidence>
<keyword evidence="8 14" id="KW-0547">Nucleotide-binding</keyword>
<proteinExistence type="inferred from homology"/>
<dbReference type="HAMAP" id="MF_00065">
    <property type="entry name" value="Adenylyl_sulf_kinase"/>
    <property type="match status" value="1"/>
</dbReference>
<keyword evidence="9 14" id="KW-0418">Kinase</keyword>
<evidence type="ECO:0000256" key="4">
    <source>
        <dbReference type="ARBA" id="ARBA00007008"/>
    </source>
</evidence>
<feature type="binding site" evidence="14">
    <location>
        <begin position="38"/>
        <end position="45"/>
    </location>
    <ligand>
        <name>ATP</name>
        <dbReference type="ChEBI" id="CHEBI:30616"/>
    </ligand>
</feature>
<dbReference type="GO" id="GO:0004020">
    <property type="term" value="F:adenylylsulfate kinase activity"/>
    <property type="evidence" value="ECO:0007669"/>
    <property type="project" value="UniProtKB-UniRule"/>
</dbReference>
<gene>
    <name evidence="14 17" type="primary">cysC</name>
    <name evidence="17" type="ORF">EVJ48_07645</name>
</gene>
<protein>
    <recommendedName>
        <fullName evidence="6 14">Adenylyl-sulfate kinase</fullName>
        <ecNumber evidence="5 14">2.7.1.25</ecNumber>
    </recommendedName>
    <alternativeName>
        <fullName evidence="12 14">APS kinase</fullName>
    </alternativeName>
    <alternativeName>
        <fullName evidence="13 14">ATP adenosine-5'-phosphosulfate 3'-phosphotransferase</fullName>
    </alternativeName>
    <alternativeName>
        <fullName evidence="11 14">Adenosine-5'-phosphosulfate kinase</fullName>
    </alternativeName>
</protein>
<evidence type="ECO:0000256" key="7">
    <source>
        <dbReference type="ARBA" id="ARBA00022679"/>
    </source>
</evidence>
<dbReference type="InterPro" id="IPR002891">
    <property type="entry name" value="APS"/>
</dbReference>
<accession>A0A520XAD5</accession>
<evidence type="ECO:0000256" key="11">
    <source>
        <dbReference type="ARBA" id="ARBA00029724"/>
    </source>
</evidence>
<dbReference type="PANTHER" id="PTHR11055:SF63">
    <property type="entry name" value="ADENYLYL-SULFATE KINASE 1, CHLOROPLASTIC"/>
    <property type="match status" value="1"/>
</dbReference>
<dbReference type="EMBL" id="SHMQ01000024">
    <property type="protein sequence ID" value="RZV38098.1"/>
    <property type="molecule type" value="Genomic_DNA"/>
</dbReference>
<dbReference type="SUPFAM" id="SSF52540">
    <property type="entry name" value="P-loop containing nucleoside triphosphate hydrolases"/>
    <property type="match status" value="1"/>
</dbReference>
<name>A0A520XAD5_9DELT</name>
<comment type="similarity">
    <text evidence="4 14 15">Belongs to the APS kinase family.</text>
</comment>
<evidence type="ECO:0000313" key="18">
    <source>
        <dbReference type="Proteomes" id="UP000322454"/>
    </source>
</evidence>
<dbReference type="Gene3D" id="3.40.50.300">
    <property type="entry name" value="P-loop containing nucleotide triphosphate hydrolases"/>
    <property type="match status" value="1"/>
</dbReference>
<dbReference type="Proteomes" id="UP000322454">
    <property type="component" value="Unassembled WGS sequence"/>
</dbReference>
<evidence type="ECO:0000256" key="1">
    <source>
        <dbReference type="ARBA" id="ARBA00001823"/>
    </source>
</evidence>
<keyword evidence="7 14" id="KW-0808">Transferase</keyword>
<dbReference type="NCBIfam" id="NF003013">
    <property type="entry name" value="PRK03846.1"/>
    <property type="match status" value="1"/>
</dbReference>
<comment type="function">
    <text evidence="2 14 15">Catalyzes the synthesis of activated sulfate.</text>
</comment>
<evidence type="ECO:0000256" key="5">
    <source>
        <dbReference type="ARBA" id="ARBA00012121"/>
    </source>
</evidence>
<evidence type="ECO:0000313" key="17">
    <source>
        <dbReference type="EMBL" id="RZV38098.1"/>
    </source>
</evidence>
<keyword evidence="10 14" id="KW-0067">ATP-binding</keyword>
<dbReference type="GO" id="GO:0000103">
    <property type="term" value="P:sulfate assimilation"/>
    <property type="evidence" value="ECO:0007669"/>
    <property type="project" value="UniProtKB-UniRule"/>
</dbReference>
<evidence type="ECO:0000256" key="6">
    <source>
        <dbReference type="ARBA" id="ARBA00018163"/>
    </source>
</evidence>
<dbReference type="GO" id="GO:0070814">
    <property type="term" value="P:hydrogen sulfide biosynthetic process"/>
    <property type="evidence" value="ECO:0007669"/>
    <property type="project" value="UniProtKB-UniRule"/>
</dbReference>
<dbReference type="GO" id="GO:0005524">
    <property type="term" value="F:ATP binding"/>
    <property type="evidence" value="ECO:0007669"/>
    <property type="project" value="UniProtKB-UniRule"/>
</dbReference>
<feature type="domain" description="APS kinase" evidence="16">
    <location>
        <begin position="30"/>
        <end position="180"/>
    </location>
</feature>
<dbReference type="InterPro" id="IPR027417">
    <property type="entry name" value="P-loop_NTPase"/>
</dbReference>
<dbReference type="UniPathway" id="UPA00140">
    <property type="reaction ID" value="UER00205"/>
</dbReference>
<dbReference type="AlphaFoldDB" id="A0A520XAD5"/>
<feature type="active site" description="Phosphoserine intermediate" evidence="14">
    <location>
        <position position="112"/>
    </location>
</feature>
<dbReference type="EC" id="2.7.1.25" evidence="5 14"/>
<evidence type="ECO:0000256" key="10">
    <source>
        <dbReference type="ARBA" id="ARBA00022840"/>
    </source>
</evidence>